<dbReference type="InterPro" id="IPR051604">
    <property type="entry name" value="Ergot_Alk_Oxidoreductase"/>
</dbReference>
<name>A0A7G8BGM7_9BACT</name>
<protein>
    <submittedName>
        <fullName evidence="2">NmrA family NAD(P)-binding protein</fullName>
    </submittedName>
</protein>
<accession>A0A7G8BGM7</accession>
<dbReference type="Proteomes" id="UP000515312">
    <property type="component" value="Chromosome"/>
</dbReference>
<evidence type="ECO:0000313" key="2">
    <source>
        <dbReference type="EMBL" id="QNI31697.1"/>
    </source>
</evidence>
<sequence>MFAITGVTGKVGGAVARSLLAQGHKVRAVVRDAEKGRPWSAQGCDIAIASVEDAAGFTKAFQDVEGVFLMTPPDYDPDPGFPQTHEAAKAIRHAIETARPEKIVFLSTVGAQIAEPNLLNNSKITEEMLRTTSAPIALLRAAWFMENAAWDVEAARKGVIPTFLQPLDHRIPMVATGDIARTAAKLLDETWTGVRVIELEGPKRYSANDIAAGFSAALERPVRAEAVPRDQWETLFRSRGMRNPMPRIRMIDGFNEGWIDFESGEANSRKERTTLEAVLTSLVTSNSL</sequence>
<gene>
    <name evidence="2" type="ORF">H7849_22000</name>
</gene>
<dbReference type="Gene3D" id="3.90.25.10">
    <property type="entry name" value="UDP-galactose 4-epimerase, domain 1"/>
    <property type="match status" value="1"/>
</dbReference>
<dbReference type="SUPFAM" id="SSF51735">
    <property type="entry name" value="NAD(P)-binding Rossmann-fold domains"/>
    <property type="match status" value="1"/>
</dbReference>
<dbReference type="InterPro" id="IPR036291">
    <property type="entry name" value="NAD(P)-bd_dom_sf"/>
</dbReference>
<proteinExistence type="predicted"/>
<evidence type="ECO:0000259" key="1">
    <source>
        <dbReference type="Pfam" id="PF05368"/>
    </source>
</evidence>
<reference evidence="2 3" key="1">
    <citation type="submission" date="2020-08" db="EMBL/GenBank/DDBJ databases">
        <title>Edaphobacter telluris sp. nov. and Acidobacterium dinghuensis sp. nov., two acidobacteria isolated from forest soil.</title>
        <authorList>
            <person name="Fu J."/>
            <person name="Qiu L."/>
        </authorList>
    </citation>
    <scope>NUCLEOTIDE SEQUENCE [LARGE SCALE GENOMIC DNA]</scope>
    <source>
        <strain evidence="2">4Y35</strain>
    </source>
</reference>
<dbReference type="Pfam" id="PF05368">
    <property type="entry name" value="NmrA"/>
    <property type="match status" value="1"/>
</dbReference>
<evidence type="ECO:0000313" key="3">
    <source>
        <dbReference type="Proteomes" id="UP000515312"/>
    </source>
</evidence>
<dbReference type="InterPro" id="IPR008030">
    <property type="entry name" value="NmrA-like"/>
</dbReference>
<dbReference type="AlphaFoldDB" id="A0A7G8BGM7"/>
<keyword evidence="3" id="KW-1185">Reference proteome</keyword>
<dbReference type="PANTHER" id="PTHR43162:SF1">
    <property type="entry name" value="PRESTALK A DIFFERENTIATION PROTEIN A"/>
    <property type="match status" value="1"/>
</dbReference>
<dbReference type="Gene3D" id="3.40.50.720">
    <property type="entry name" value="NAD(P)-binding Rossmann-like Domain"/>
    <property type="match status" value="1"/>
</dbReference>
<dbReference type="EMBL" id="CP060394">
    <property type="protein sequence ID" value="QNI31697.1"/>
    <property type="molecule type" value="Genomic_DNA"/>
</dbReference>
<dbReference type="KEGG" id="adin:H7849_22000"/>
<dbReference type="RefSeq" id="WP_186742559.1">
    <property type="nucleotide sequence ID" value="NZ_CP060394.1"/>
</dbReference>
<dbReference type="PANTHER" id="PTHR43162">
    <property type="match status" value="1"/>
</dbReference>
<organism evidence="2 3">
    <name type="scientific">Alloacidobacterium dinghuense</name>
    <dbReference type="NCBI Taxonomy" id="2763107"/>
    <lineage>
        <taxon>Bacteria</taxon>
        <taxon>Pseudomonadati</taxon>
        <taxon>Acidobacteriota</taxon>
        <taxon>Terriglobia</taxon>
        <taxon>Terriglobales</taxon>
        <taxon>Acidobacteriaceae</taxon>
        <taxon>Alloacidobacterium</taxon>
    </lineage>
</organism>
<feature type="domain" description="NmrA-like" evidence="1">
    <location>
        <begin position="3"/>
        <end position="235"/>
    </location>
</feature>